<reference evidence="1" key="1">
    <citation type="submission" date="2020-05" db="UniProtKB">
        <authorList>
            <consortium name="EnsemblMetazoa"/>
        </authorList>
    </citation>
    <scope>IDENTIFICATION</scope>
    <source>
        <strain evidence="1">TTRI</strain>
    </source>
</reference>
<organism evidence="1 2">
    <name type="scientific">Glossina austeni</name>
    <name type="common">Savannah tsetse fly</name>
    <dbReference type="NCBI Taxonomy" id="7395"/>
    <lineage>
        <taxon>Eukaryota</taxon>
        <taxon>Metazoa</taxon>
        <taxon>Ecdysozoa</taxon>
        <taxon>Arthropoda</taxon>
        <taxon>Hexapoda</taxon>
        <taxon>Insecta</taxon>
        <taxon>Pterygota</taxon>
        <taxon>Neoptera</taxon>
        <taxon>Endopterygota</taxon>
        <taxon>Diptera</taxon>
        <taxon>Brachycera</taxon>
        <taxon>Muscomorpha</taxon>
        <taxon>Hippoboscoidea</taxon>
        <taxon>Glossinidae</taxon>
        <taxon>Glossina</taxon>
    </lineage>
</organism>
<sequence>MSIVEATDYLLENVAGQRSGDLEMYPSRAELLKEITINVPNTREGLLGKGILNGHLDKCLNEKNFNSGEHLAYCEYRKFGDYWKCTPKTDYTYSKLSSCRRVLASGVIARPNMSRRGLDNYRIEKVAILEEAEQLNHFDNQKFESLSDSTNAGRGPRDKRGFVSPYFTLAYTSWSMGMLSAETFTTFIETRIVMNSFFKRVKIVMTDILTDQEKADSVTCFLKLFKVVNSDARRMSVGRNALLLAEILGIDFNIIFNVEF</sequence>
<protein>
    <submittedName>
        <fullName evidence="1">Uncharacterized protein</fullName>
    </submittedName>
</protein>
<name>A0A1A9UMP8_GLOAU</name>
<dbReference type="VEuPathDB" id="VectorBase:GAUT009584"/>
<accession>A0A1A9UMP8</accession>
<keyword evidence="2" id="KW-1185">Reference proteome</keyword>
<evidence type="ECO:0000313" key="2">
    <source>
        <dbReference type="Proteomes" id="UP000078200"/>
    </source>
</evidence>
<evidence type="ECO:0000313" key="1">
    <source>
        <dbReference type="EnsemblMetazoa" id="GAUT009584-PA"/>
    </source>
</evidence>
<dbReference type="AlphaFoldDB" id="A0A1A9UMP8"/>
<dbReference type="Proteomes" id="UP000078200">
    <property type="component" value="Unassembled WGS sequence"/>
</dbReference>
<proteinExistence type="predicted"/>
<dbReference type="STRING" id="7395.A0A1A9UMP8"/>
<dbReference type="EnsemblMetazoa" id="GAUT009584-RA">
    <property type="protein sequence ID" value="GAUT009584-PA"/>
    <property type="gene ID" value="GAUT009584"/>
</dbReference>